<evidence type="ECO:0000313" key="2">
    <source>
        <dbReference type="Proteomes" id="UP000186922"/>
    </source>
</evidence>
<reference evidence="1 2" key="1">
    <citation type="journal article" date="2016" name="Nat. Commun.">
        <title>Extremotolerant tardigrade genome and improved radiotolerance of human cultured cells by tardigrade-unique protein.</title>
        <authorList>
            <person name="Hashimoto T."/>
            <person name="Horikawa D.D."/>
            <person name="Saito Y."/>
            <person name="Kuwahara H."/>
            <person name="Kozuka-Hata H."/>
            <person name="Shin-I T."/>
            <person name="Minakuchi Y."/>
            <person name="Ohishi K."/>
            <person name="Motoyama A."/>
            <person name="Aizu T."/>
            <person name="Enomoto A."/>
            <person name="Kondo K."/>
            <person name="Tanaka S."/>
            <person name="Hara Y."/>
            <person name="Koshikawa S."/>
            <person name="Sagara H."/>
            <person name="Miura T."/>
            <person name="Yokobori S."/>
            <person name="Miyagawa K."/>
            <person name="Suzuki Y."/>
            <person name="Kubo T."/>
            <person name="Oyama M."/>
            <person name="Kohara Y."/>
            <person name="Fujiyama A."/>
            <person name="Arakawa K."/>
            <person name="Katayama T."/>
            <person name="Toyoda A."/>
            <person name="Kunieda T."/>
        </authorList>
    </citation>
    <scope>NUCLEOTIDE SEQUENCE [LARGE SCALE GENOMIC DNA]</scope>
    <source>
        <strain evidence="1 2">YOKOZUNA-1</strain>
    </source>
</reference>
<organism evidence="1 2">
    <name type="scientific">Ramazzottius varieornatus</name>
    <name type="common">Water bear</name>
    <name type="synonym">Tardigrade</name>
    <dbReference type="NCBI Taxonomy" id="947166"/>
    <lineage>
        <taxon>Eukaryota</taxon>
        <taxon>Metazoa</taxon>
        <taxon>Ecdysozoa</taxon>
        <taxon>Tardigrada</taxon>
        <taxon>Eutardigrada</taxon>
        <taxon>Parachela</taxon>
        <taxon>Hypsibioidea</taxon>
        <taxon>Ramazzottiidae</taxon>
        <taxon>Ramazzottius</taxon>
    </lineage>
</organism>
<accession>A0A1D1V6H3</accession>
<dbReference type="PANTHER" id="PTHR46830">
    <property type="entry name" value="TRANSFERASE, PUTATIVE-RELATED"/>
    <property type="match status" value="1"/>
</dbReference>
<name>A0A1D1V6H3_RAMVA</name>
<evidence type="ECO:0000313" key="1">
    <source>
        <dbReference type="EMBL" id="GAU97316.1"/>
    </source>
</evidence>
<dbReference type="Proteomes" id="UP000186922">
    <property type="component" value="Unassembled WGS sequence"/>
</dbReference>
<comment type="caution">
    <text evidence="1">The sequence shown here is derived from an EMBL/GenBank/DDBJ whole genome shotgun (WGS) entry which is preliminary data.</text>
</comment>
<proteinExistence type="predicted"/>
<dbReference type="EMBL" id="BDGG01000004">
    <property type="protein sequence ID" value="GAU97316.1"/>
    <property type="molecule type" value="Genomic_DNA"/>
</dbReference>
<dbReference type="PANTHER" id="PTHR46830:SF2">
    <property type="entry name" value="ALPHA-1,4-N-ACETYLGLUCOSAMINYLTRANSFERASE"/>
    <property type="match status" value="1"/>
</dbReference>
<gene>
    <name evidence="1" type="primary">RvY_08635-1</name>
    <name evidence="1" type="synonym">RvY_08635.1</name>
    <name evidence="1" type="ORF">RvY_08635</name>
</gene>
<dbReference type="OrthoDB" id="409543at2759"/>
<keyword evidence="2" id="KW-1185">Reference proteome</keyword>
<dbReference type="AlphaFoldDB" id="A0A1D1V6H3"/>
<sequence length="252" mass="28759">MDELILHYVRLYVNQTFEVPLEFLHCLGVYSAVINLKPTVIYLHTTRSTPFPFENCDKLLNVTIDWPPIKTFIVALQPTMNGQYVRQISHEADIRKLKAVEEYGGIVLDFDVLIINGSSLRYSLRSSECLICYEDQYFLEILVNGGFLGCHKKHARFPQLVLEESYEKDYATGTDWLYNSGVVPWELLQRHNDTATVLDGPCNHGAGNWSQGYGSDHSYTHNDLATREQVLTWQNALGEIARWLLASSSNLP</sequence>
<protein>
    <submittedName>
        <fullName evidence="1">Uncharacterized protein</fullName>
    </submittedName>
</protein>